<dbReference type="AlphaFoldDB" id="A0AAD3GZV9"/>
<gene>
    <name evidence="2" type="ORF">CTEN210_01659</name>
</gene>
<dbReference type="EMBL" id="BLLK01000020">
    <property type="protein sequence ID" value="GFH45185.1"/>
    <property type="molecule type" value="Genomic_DNA"/>
</dbReference>
<keyword evidence="3" id="KW-1185">Reference proteome</keyword>
<feature type="compositionally biased region" description="Low complexity" evidence="1">
    <location>
        <begin position="20"/>
        <end position="40"/>
    </location>
</feature>
<feature type="compositionally biased region" description="Basic residues" evidence="1">
    <location>
        <begin position="360"/>
        <end position="373"/>
    </location>
</feature>
<evidence type="ECO:0000256" key="1">
    <source>
        <dbReference type="SAM" id="MobiDB-lite"/>
    </source>
</evidence>
<proteinExistence type="predicted"/>
<reference evidence="2 3" key="1">
    <citation type="journal article" date="2021" name="Sci. Rep.">
        <title>The genome of the diatom Chaetoceros tenuissimus carries an ancient integrated fragment of an extant virus.</title>
        <authorList>
            <person name="Hongo Y."/>
            <person name="Kimura K."/>
            <person name="Takaki Y."/>
            <person name="Yoshida Y."/>
            <person name="Baba S."/>
            <person name="Kobayashi G."/>
            <person name="Nagasaki K."/>
            <person name="Hano T."/>
            <person name="Tomaru Y."/>
        </authorList>
    </citation>
    <scope>NUCLEOTIDE SEQUENCE [LARGE SCALE GENOMIC DNA]</scope>
    <source>
        <strain evidence="2 3">NIES-3715</strain>
    </source>
</reference>
<feature type="region of interest" description="Disordered" evidence="1">
    <location>
        <begin position="274"/>
        <end position="317"/>
    </location>
</feature>
<feature type="region of interest" description="Disordered" evidence="1">
    <location>
        <begin position="343"/>
        <end position="380"/>
    </location>
</feature>
<feature type="region of interest" description="Disordered" evidence="1">
    <location>
        <begin position="1"/>
        <end position="40"/>
    </location>
</feature>
<evidence type="ECO:0000313" key="2">
    <source>
        <dbReference type="EMBL" id="GFH45185.1"/>
    </source>
</evidence>
<evidence type="ECO:0000313" key="3">
    <source>
        <dbReference type="Proteomes" id="UP001054902"/>
    </source>
</evidence>
<sequence length="380" mass="43572">MTTEFNAKIATETDSDEESSTFSGEYEESTGSTNSYSYNTYRSEDNFDMDGCFNGANQKWESDGETDVTLFEILEAVDNAVDSVVDVIIPKETNEDTSGLPDNTKERKVRPVLADEDMGIFNKVFPSSPRKVKPVPIEEKTSRGRGLFYKKSLNIDTDDDEGDRRRFKSFSPRMLSPKRMLSPRRKKKVALEPADTDETSTDDNSFSPRVFSPKREKYTVSAVDTDETTREEDSSYFGGKDLAAMFQAMSPKNANAYDDNDDESIISKTLNWMSGEQPKKEQTQQEVIVASEEKKSKRSFFKRNKKRSPKQSTMEEVKYRPEGAEYIWSFTNKNEKAFDANQLKYEESTATSSYSDETRKKRGLFRRRKRQGKSKYSVFQ</sequence>
<feature type="region of interest" description="Disordered" evidence="1">
    <location>
        <begin position="158"/>
        <end position="213"/>
    </location>
</feature>
<comment type="caution">
    <text evidence="2">The sequence shown here is derived from an EMBL/GenBank/DDBJ whole genome shotgun (WGS) entry which is preliminary data.</text>
</comment>
<organism evidence="2 3">
    <name type="scientific">Chaetoceros tenuissimus</name>
    <dbReference type="NCBI Taxonomy" id="426638"/>
    <lineage>
        <taxon>Eukaryota</taxon>
        <taxon>Sar</taxon>
        <taxon>Stramenopiles</taxon>
        <taxon>Ochrophyta</taxon>
        <taxon>Bacillariophyta</taxon>
        <taxon>Coscinodiscophyceae</taxon>
        <taxon>Chaetocerotophycidae</taxon>
        <taxon>Chaetocerotales</taxon>
        <taxon>Chaetocerotaceae</taxon>
        <taxon>Chaetoceros</taxon>
    </lineage>
</organism>
<name>A0AAD3GZV9_9STRA</name>
<protein>
    <submittedName>
        <fullName evidence="2">Uncharacterized protein</fullName>
    </submittedName>
</protein>
<accession>A0AAD3GZV9</accession>
<feature type="compositionally biased region" description="Basic residues" evidence="1">
    <location>
        <begin position="296"/>
        <end position="309"/>
    </location>
</feature>
<dbReference type="Proteomes" id="UP001054902">
    <property type="component" value="Unassembled WGS sequence"/>
</dbReference>